<dbReference type="InterPro" id="IPR002624">
    <property type="entry name" value="DCK/DGK"/>
</dbReference>
<keyword evidence="5" id="KW-0808">Transferase</keyword>
<dbReference type="PANTHER" id="PTHR10513:SF35">
    <property type="entry name" value="DEOXYADENOSINE KINASE"/>
    <property type="match status" value="1"/>
</dbReference>
<feature type="binding site" evidence="3">
    <location>
        <begin position="140"/>
        <end position="144"/>
    </location>
    <ligand>
        <name>ATP</name>
        <dbReference type="ChEBI" id="CHEBI:30616"/>
    </ligand>
</feature>
<evidence type="ECO:0000256" key="1">
    <source>
        <dbReference type="PIRSR" id="PIRSR000705-1"/>
    </source>
</evidence>
<dbReference type="PIRSF" id="PIRSF000705">
    <property type="entry name" value="DNK"/>
    <property type="match status" value="1"/>
</dbReference>
<feature type="binding site" evidence="2">
    <location>
        <position position="54"/>
    </location>
    <ligand>
        <name>substrate</name>
    </ligand>
</feature>
<comment type="caution">
    <text evidence="5">The sequence shown here is derived from an EMBL/GenBank/DDBJ whole genome shotgun (WGS) entry which is preliminary data.</text>
</comment>
<dbReference type="EMBL" id="JAAVVK010000002">
    <property type="protein sequence ID" value="NKE38535.1"/>
    <property type="molecule type" value="Genomic_DNA"/>
</dbReference>
<feature type="active site" description="Proton acceptor" evidence="1">
    <location>
        <position position="77"/>
    </location>
</feature>
<dbReference type="Proteomes" id="UP000584587">
    <property type="component" value="Unassembled WGS sequence"/>
</dbReference>
<reference evidence="5 6" key="1">
    <citation type="submission" date="2020-04" db="EMBL/GenBank/DDBJ databases">
        <title>Complete genome sequence of Spiroplasma platyhelix ATCC 51748, an insect isolate.</title>
        <authorList>
            <person name="Green E.A."/>
            <person name="Klassen J.L."/>
        </authorList>
    </citation>
    <scope>NUCLEOTIDE SEQUENCE [LARGE SCALE GENOMIC DNA]</scope>
    <source>
        <strain evidence="5 6">PALS-1</strain>
    </source>
</reference>
<keyword evidence="5" id="KW-0418">Kinase</keyword>
<evidence type="ECO:0000256" key="3">
    <source>
        <dbReference type="PIRSR" id="PIRSR000705-3"/>
    </source>
</evidence>
<feature type="binding site" evidence="2">
    <location>
        <position position="78"/>
    </location>
    <ligand>
        <name>substrate</name>
    </ligand>
</feature>
<keyword evidence="3" id="KW-0067">ATP-binding</keyword>
<dbReference type="GO" id="GO:0005524">
    <property type="term" value="F:ATP binding"/>
    <property type="evidence" value="ECO:0007669"/>
    <property type="project" value="UniProtKB-KW"/>
</dbReference>
<dbReference type="GO" id="GO:0019136">
    <property type="term" value="F:deoxynucleoside kinase activity"/>
    <property type="evidence" value="ECO:0007669"/>
    <property type="project" value="InterPro"/>
</dbReference>
<evidence type="ECO:0000313" key="6">
    <source>
        <dbReference type="Proteomes" id="UP000584587"/>
    </source>
</evidence>
<dbReference type="Gene3D" id="3.40.50.300">
    <property type="entry name" value="P-loop containing nucleotide triphosphate hydrolases"/>
    <property type="match status" value="1"/>
</dbReference>
<dbReference type="PANTHER" id="PTHR10513">
    <property type="entry name" value="DEOXYNUCLEOSIDE KINASE"/>
    <property type="match status" value="1"/>
</dbReference>
<dbReference type="CDD" id="cd01673">
    <property type="entry name" value="dNK"/>
    <property type="match status" value="1"/>
</dbReference>
<dbReference type="RefSeq" id="WP_168105017.1">
    <property type="nucleotide sequence ID" value="NZ_CP051215.1"/>
</dbReference>
<organism evidence="5 6">
    <name type="scientific">Spiroplasma platyhelix PALS-1</name>
    <dbReference type="NCBI Taxonomy" id="1276218"/>
    <lineage>
        <taxon>Bacteria</taxon>
        <taxon>Bacillati</taxon>
        <taxon>Mycoplasmatota</taxon>
        <taxon>Mollicutes</taxon>
        <taxon>Entomoplasmatales</taxon>
        <taxon>Spiroplasmataceae</taxon>
        <taxon>Spiroplasma</taxon>
    </lineage>
</organism>
<keyword evidence="3" id="KW-0547">Nucleotide-binding</keyword>
<accession>A0A846TSQ2</accession>
<feature type="domain" description="Deoxynucleoside kinase" evidence="4">
    <location>
        <begin position="3"/>
        <end position="200"/>
    </location>
</feature>
<proteinExistence type="predicted"/>
<feature type="binding site" evidence="3">
    <location>
        <begin position="7"/>
        <end position="15"/>
    </location>
    <ligand>
        <name>ATP</name>
        <dbReference type="ChEBI" id="CHEBI:30616"/>
    </ligand>
</feature>
<dbReference type="SUPFAM" id="SSF52540">
    <property type="entry name" value="P-loop containing nucleoside triphosphate hydrolases"/>
    <property type="match status" value="1"/>
</dbReference>
<dbReference type="InterPro" id="IPR027417">
    <property type="entry name" value="P-loop_NTPase"/>
</dbReference>
<dbReference type="GO" id="GO:0005737">
    <property type="term" value="C:cytoplasm"/>
    <property type="evidence" value="ECO:0007669"/>
    <property type="project" value="TreeGrafter"/>
</dbReference>
<evidence type="ECO:0000259" key="4">
    <source>
        <dbReference type="Pfam" id="PF01712"/>
    </source>
</evidence>
<protein>
    <submittedName>
        <fullName evidence="5">Deoxynucleoside kinase</fullName>
    </submittedName>
</protein>
<feature type="binding site" evidence="2">
    <location>
        <position position="83"/>
    </location>
    <ligand>
        <name>substrate</name>
    </ligand>
</feature>
<dbReference type="Pfam" id="PF01712">
    <property type="entry name" value="dNK"/>
    <property type="match status" value="1"/>
</dbReference>
<feature type="binding site" evidence="2">
    <location>
        <position position="31"/>
    </location>
    <ligand>
        <name>substrate</name>
    </ligand>
</feature>
<dbReference type="InterPro" id="IPR050566">
    <property type="entry name" value="Deoxyribonucleoside_kinase"/>
</dbReference>
<evidence type="ECO:0000256" key="2">
    <source>
        <dbReference type="PIRSR" id="PIRSR000705-2"/>
    </source>
</evidence>
<dbReference type="AlphaFoldDB" id="A0A846TSQ2"/>
<dbReference type="InterPro" id="IPR031314">
    <property type="entry name" value="DNK_dom"/>
</dbReference>
<feature type="binding site" evidence="2">
    <location>
        <position position="43"/>
    </location>
    <ligand>
        <name>substrate</name>
    </ligand>
</feature>
<gene>
    <name evidence="5" type="ORF">HER12_02050</name>
</gene>
<evidence type="ECO:0000313" key="5">
    <source>
        <dbReference type="EMBL" id="NKE38535.1"/>
    </source>
</evidence>
<sequence length="203" mass="23581">MKIVLAGVVGVGKSTISDKLAQKLNFKVMQEPVADNPYLDDFYGNPKEFAFKMQIFMLMARSKQLKAAIDEENVIFDRSILEDPIFVEVLKAQNNISDVDYQVYYDFYNHVVVSSLYFDPKIKPDLIVYLQVTTDNAIKRIVQRGRESEKHVDSGYWELLNQKYQEWYQKNKDKFPFLVVDTNSKNPDEIVEEIITTIKNSSS</sequence>
<name>A0A846TSQ2_9MOLU</name>
<keyword evidence="6" id="KW-1185">Reference proteome</keyword>
<feature type="binding site" evidence="2">
    <location>
        <position position="149"/>
    </location>
    <ligand>
        <name>substrate</name>
    </ligand>
</feature>